<keyword evidence="2" id="KW-1185">Reference proteome</keyword>
<name>A0A9J5YSY2_SOLCO</name>
<organism evidence="1 2">
    <name type="scientific">Solanum commersonii</name>
    <name type="common">Commerson's wild potato</name>
    <name type="synonym">Commerson's nightshade</name>
    <dbReference type="NCBI Taxonomy" id="4109"/>
    <lineage>
        <taxon>Eukaryota</taxon>
        <taxon>Viridiplantae</taxon>
        <taxon>Streptophyta</taxon>
        <taxon>Embryophyta</taxon>
        <taxon>Tracheophyta</taxon>
        <taxon>Spermatophyta</taxon>
        <taxon>Magnoliopsida</taxon>
        <taxon>eudicotyledons</taxon>
        <taxon>Gunneridae</taxon>
        <taxon>Pentapetalae</taxon>
        <taxon>asterids</taxon>
        <taxon>lamiids</taxon>
        <taxon>Solanales</taxon>
        <taxon>Solanaceae</taxon>
        <taxon>Solanoideae</taxon>
        <taxon>Solaneae</taxon>
        <taxon>Solanum</taxon>
    </lineage>
</organism>
<reference evidence="1 2" key="1">
    <citation type="submission" date="2020-09" db="EMBL/GenBank/DDBJ databases">
        <title>De no assembly of potato wild relative species, Solanum commersonii.</title>
        <authorList>
            <person name="Cho K."/>
        </authorList>
    </citation>
    <scope>NUCLEOTIDE SEQUENCE [LARGE SCALE GENOMIC DNA]</scope>
    <source>
        <strain evidence="1">LZ3.2</strain>
        <tissue evidence="1">Leaf</tissue>
    </source>
</reference>
<dbReference type="AlphaFoldDB" id="A0A9J5YSY2"/>
<evidence type="ECO:0000313" key="1">
    <source>
        <dbReference type="EMBL" id="KAG5603649.1"/>
    </source>
</evidence>
<protein>
    <submittedName>
        <fullName evidence="1">Uncharacterized protein</fullName>
    </submittedName>
</protein>
<proteinExistence type="predicted"/>
<dbReference type="Proteomes" id="UP000824120">
    <property type="component" value="Chromosome 5"/>
</dbReference>
<accession>A0A9J5YSY2</accession>
<evidence type="ECO:0000313" key="2">
    <source>
        <dbReference type="Proteomes" id="UP000824120"/>
    </source>
</evidence>
<sequence length="76" mass="8475">MRGELTTSIIQPLKILRGAFEYKEGVNCPPLIDKILSRTKSWTTKFLSYVGRAKLIKSVSVLGSDIYPSKESGKDN</sequence>
<gene>
    <name evidence="1" type="ORF">H5410_025141</name>
</gene>
<dbReference type="EMBL" id="JACXVP010000005">
    <property type="protein sequence ID" value="KAG5603649.1"/>
    <property type="molecule type" value="Genomic_DNA"/>
</dbReference>
<comment type="caution">
    <text evidence="1">The sequence shown here is derived from an EMBL/GenBank/DDBJ whole genome shotgun (WGS) entry which is preliminary data.</text>
</comment>